<organism evidence="1 2">
    <name type="scientific">Duganella levis</name>
    <dbReference type="NCBI Taxonomy" id="2692169"/>
    <lineage>
        <taxon>Bacteria</taxon>
        <taxon>Pseudomonadati</taxon>
        <taxon>Pseudomonadota</taxon>
        <taxon>Betaproteobacteria</taxon>
        <taxon>Burkholderiales</taxon>
        <taxon>Oxalobacteraceae</taxon>
        <taxon>Telluria group</taxon>
        <taxon>Duganella</taxon>
    </lineage>
</organism>
<keyword evidence="2" id="KW-1185">Reference proteome</keyword>
<proteinExistence type="predicted"/>
<sequence>MSHPTPSLPVASAPAGAPFDPAALARLANELFQASPGASASPALGAAG</sequence>
<dbReference type="EMBL" id="WWCT01000008">
    <property type="protein sequence ID" value="MYN27281.1"/>
    <property type="molecule type" value="Genomic_DNA"/>
</dbReference>
<gene>
    <name evidence="1" type="ORF">GTP69_12755</name>
</gene>
<dbReference type="Proteomes" id="UP000642144">
    <property type="component" value="Unassembled WGS sequence"/>
</dbReference>
<evidence type="ECO:0000313" key="1">
    <source>
        <dbReference type="EMBL" id="MYN27281.1"/>
    </source>
</evidence>
<name>A0ABW9W000_9BURK</name>
<comment type="caution">
    <text evidence="1">The sequence shown here is derived from an EMBL/GenBank/DDBJ whole genome shotgun (WGS) entry which is preliminary data.</text>
</comment>
<reference evidence="1 2" key="1">
    <citation type="submission" date="2019-12" db="EMBL/GenBank/DDBJ databases">
        <title>Novel species isolated from a subtropical stream in China.</title>
        <authorList>
            <person name="Lu H."/>
        </authorList>
    </citation>
    <scope>NUCLEOTIDE SEQUENCE [LARGE SCALE GENOMIC DNA]</scope>
    <source>
        <strain evidence="1 2">CY42W</strain>
    </source>
</reference>
<evidence type="ECO:0000313" key="2">
    <source>
        <dbReference type="Proteomes" id="UP000642144"/>
    </source>
</evidence>
<accession>A0ABW9W000</accession>
<feature type="non-terminal residue" evidence="1">
    <location>
        <position position="48"/>
    </location>
</feature>
<protein>
    <submittedName>
        <fullName evidence="1">Uncharacterized protein</fullName>
    </submittedName>
</protein>